<protein>
    <recommendedName>
        <fullName evidence="5">DUF1616 domain-containing protein</fullName>
    </recommendedName>
</protein>
<proteinExistence type="predicted"/>
<feature type="transmembrane region" description="Helical" evidence="2">
    <location>
        <begin position="62"/>
        <end position="88"/>
    </location>
</feature>
<evidence type="ECO:0000256" key="2">
    <source>
        <dbReference type="SAM" id="Phobius"/>
    </source>
</evidence>
<dbReference type="Proteomes" id="UP000675781">
    <property type="component" value="Unassembled WGS sequence"/>
</dbReference>
<feature type="region of interest" description="Disordered" evidence="1">
    <location>
        <begin position="121"/>
        <end position="142"/>
    </location>
</feature>
<gene>
    <name evidence="3" type="ORF">KDL01_26485</name>
</gene>
<dbReference type="EMBL" id="JAGSOG010000165">
    <property type="protein sequence ID" value="MBR7836854.1"/>
    <property type="molecule type" value="Genomic_DNA"/>
</dbReference>
<comment type="caution">
    <text evidence="3">The sequence shown here is derived from an EMBL/GenBank/DDBJ whole genome shotgun (WGS) entry which is preliminary data.</text>
</comment>
<feature type="transmembrane region" description="Helical" evidence="2">
    <location>
        <begin position="95"/>
        <end position="114"/>
    </location>
</feature>
<organism evidence="3 4">
    <name type="scientific">Actinospica durhamensis</name>
    <dbReference type="NCBI Taxonomy" id="1508375"/>
    <lineage>
        <taxon>Bacteria</taxon>
        <taxon>Bacillati</taxon>
        <taxon>Actinomycetota</taxon>
        <taxon>Actinomycetes</taxon>
        <taxon>Catenulisporales</taxon>
        <taxon>Actinospicaceae</taxon>
        <taxon>Actinospica</taxon>
    </lineage>
</organism>
<sequence length="314" mass="31428">MTTPAERVRAHRETAVCAGLLLLGVLAYLLAPPGAFRAVCVAPTVLWLPGRGLALRLGLDRAAGFWAAPLSVLLGIAALILAAVIVYAVNGHVPFGPLALWAGVAGLLLIAWHGHATAPAVAEAESEPGTAPGTAPGSASATDPALARAADWRPAHPVAAGALMLLGAAASAAVLALAYHLLPTQKQPGYLAFGYAPGFAATTGVVNAAAGAQLTVPFTVTASQQNTNGLTVVAALDGVRVGGSAPVAVRTGPAPRAANGATDAHDAEGAARLVVTVPAGCLNRFTFTLERDGAALRTLDLYVTTDRLASACST</sequence>
<keyword evidence="2" id="KW-0812">Transmembrane</keyword>
<keyword evidence="2" id="KW-1133">Transmembrane helix</keyword>
<evidence type="ECO:0000313" key="4">
    <source>
        <dbReference type="Proteomes" id="UP000675781"/>
    </source>
</evidence>
<name>A0A941EZ94_9ACTN</name>
<evidence type="ECO:0000256" key="1">
    <source>
        <dbReference type="SAM" id="MobiDB-lite"/>
    </source>
</evidence>
<keyword evidence="4" id="KW-1185">Reference proteome</keyword>
<dbReference type="RefSeq" id="WP_212531325.1">
    <property type="nucleotide sequence ID" value="NZ_JAGSOG010000165.1"/>
</dbReference>
<feature type="transmembrane region" description="Helical" evidence="2">
    <location>
        <begin position="158"/>
        <end position="182"/>
    </location>
</feature>
<reference evidence="3" key="1">
    <citation type="submission" date="2021-04" db="EMBL/GenBank/DDBJ databases">
        <title>Genome based classification of Actinospica acidithermotolerans sp. nov., an actinobacterium isolated from an Indonesian hot spring.</title>
        <authorList>
            <person name="Kusuma A.B."/>
            <person name="Putra K.E."/>
            <person name="Nafisah S."/>
            <person name="Loh J."/>
            <person name="Nouioui I."/>
            <person name="Goodfellow M."/>
        </authorList>
    </citation>
    <scope>NUCLEOTIDE SEQUENCE</scope>
    <source>
        <strain evidence="3">CSCA 57</strain>
    </source>
</reference>
<accession>A0A941EZ94</accession>
<evidence type="ECO:0008006" key="5">
    <source>
        <dbReference type="Google" id="ProtNLM"/>
    </source>
</evidence>
<keyword evidence="2" id="KW-0472">Membrane</keyword>
<evidence type="ECO:0000313" key="3">
    <source>
        <dbReference type="EMBL" id="MBR7836854.1"/>
    </source>
</evidence>
<dbReference type="AlphaFoldDB" id="A0A941EZ94"/>